<evidence type="ECO:0000256" key="1">
    <source>
        <dbReference type="SAM" id="MobiDB-lite"/>
    </source>
</evidence>
<sequence>MAGFFVIDTDIFCDEGMMEGFLSLNWDKAVDESSCFFPKDVFENTSAAFHSFNGIPQSPWPNEEQPLLKANTENKSWSPCSLKRETVQGPGGEGMVLKIQLPVPFPKKSVLNVYEQKDYLFTINRIMKSFIQGVPAEPGDFKLIKETQIKLKDETQDFQRFAQTVMQNNPSVYSNLNPGVAKYVNDAWKTQLATIRQYPPCYKLIGNITLIPKENIITLEMNLDKTVLELGQIPFQIFPKLNTIIKVQRNHKIINKRYPSNTLENEHQVSNDGNAAKLAPKYGANIVISSNTLRSLAGNVGPLFRRAWDIPFTVKEMIVQGENKKVIFVDEPLPPAEMSAMEKNAFFNRFAVKCQFSTVMNRSRIFSYPGSGKKYGCPTRETHPNVLDVPEDIFETQNVDHDSIETFGVEKNACPQSESECNLDAWKKPNSEEEKVPAKIKAMEKDESTACDSDSSDLSLVIDTGSEYGQSPRKKSRTTEEKIGGQRKKLLNDTGSSETSVNNDSSSQNKKSTLSGNNSKNPVKQVSKSTPESLLNVILQDQEKMMQSQRKQPPKNIPSQNSIIPKENPQEYTQPKKNENLTYRTWDLNVNEKCIRLLVRSSVDSVIVKSGEPLKTFLMTPKTEYQPWYGAEFTGPREGNEQWMDLHLRPECQIVRVRLDAYTGDLLFVETKDAACLEAENSFRYGTQNKPANCLQNIWAVLSSLCDLNLKPGKFLLRHGFHDGICVQVWESSEKESSSLDLHQIYAEIDPTANAVRDASENWSALDPWAVLPFQRALYRPPLTFEPEEGLKKVVGKKGDGKKKKSKKKKVRPQPTTNS</sequence>
<keyword evidence="4" id="KW-1185">Reference proteome</keyword>
<dbReference type="EMBL" id="CAKKLH010000013">
    <property type="protein sequence ID" value="CAH0099003.1"/>
    <property type="molecule type" value="Genomic_DNA"/>
</dbReference>
<feature type="compositionally biased region" description="Basic residues" evidence="1">
    <location>
        <begin position="794"/>
        <end position="812"/>
    </location>
</feature>
<proteinExistence type="predicted"/>
<feature type="domain" description="Little elongation complex subunit 2 C-terminal" evidence="2">
    <location>
        <begin position="570"/>
        <end position="787"/>
    </location>
</feature>
<feature type="compositionally biased region" description="Basic and acidic residues" evidence="1">
    <location>
        <begin position="425"/>
        <end position="448"/>
    </location>
</feature>
<protein>
    <recommendedName>
        <fullName evidence="2">Little elongation complex subunit 2 C-terminal domain-containing protein</fullName>
    </recommendedName>
</protein>
<dbReference type="InterPro" id="IPR019535">
    <property type="entry name" value="ICE2_C"/>
</dbReference>
<evidence type="ECO:0000259" key="2">
    <source>
        <dbReference type="Pfam" id="PF10505"/>
    </source>
</evidence>
<dbReference type="AlphaFoldDB" id="A0A8J2RE51"/>
<dbReference type="GO" id="GO:0008023">
    <property type="term" value="C:transcription elongation factor complex"/>
    <property type="evidence" value="ECO:0007669"/>
    <property type="project" value="InterPro"/>
</dbReference>
<feature type="compositionally biased region" description="Polar residues" evidence="1">
    <location>
        <begin position="545"/>
        <end position="563"/>
    </location>
</feature>
<feature type="compositionally biased region" description="Low complexity" evidence="1">
    <location>
        <begin position="496"/>
        <end position="507"/>
    </location>
</feature>
<dbReference type="PANTHER" id="PTHR14633:SF3">
    <property type="entry name" value="LITTLE ELONGATION COMPLEX SUBUNIT 2"/>
    <property type="match status" value="1"/>
</dbReference>
<dbReference type="PANTHER" id="PTHR14633">
    <property type="entry name" value="LITTLE ELONGATION COMPLEX SUBUNIT 2"/>
    <property type="match status" value="1"/>
</dbReference>
<accession>A0A8J2RE51</accession>
<dbReference type="GO" id="GO:0045945">
    <property type="term" value="P:positive regulation of transcription by RNA polymerase III"/>
    <property type="evidence" value="ECO:0007669"/>
    <property type="project" value="TreeGrafter"/>
</dbReference>
<organism evidence="3 4">
    <name type="scientific">Daphnia galeata</name>
    <dbReference type="NCBI Taxonomy" id="27404"/>
    <lineage>
        <taxon>Eukaryota</taxon>
        <taxon>Metazoa</taxon>
        <taxon>Ecdysozoa</taxon>
        <taxon>Arthropoda</taxon>
        <taxon>Crustacea</taxon>
        <taxon>Branchiopoda</taxon>
        <taxon>Diplostraca</taxon>
        <taxon>Cladocera</taxon>
        <taxon>Anomopoda</taxon>
        <taxon>Daphniidae</taxon>
        <taxon>Daphnia</taxon>
    </lineage>
</organism>
<dbReference type="GO" id="GO:0042796">
    <property type="term" value="P:snRNA transcription by RNA polymerase III"/>
    <property type="evidence" value="ECO:0007669"/>
    <property type="project" value="TreeGrafter"/>
</dbReference>
<feature type="region of interest" description="Disordered" evidence="1">
    <location>
        <begin position="544"/>
        <end position="577"/>
    </location>
</feature>
<dbReference type="Pfam" id="PF10505">
    <property type="entry name" value="NARG2_C"/>
    <property type="match status" value="1"/>
</dbReference>
<gene>
    <name evidence="3" type="ORF">DGAL_LOCUS1111</name>
</gene>
<feature type="region of interest" description="Disordered" evidence="1">
    <location>
        <begin position="790"/>
        <end position="819"/>
    </location>
</feature>
<name>A0A8J2RE51_9CRUS</name>
<evidence type="ECO:0000313" key="3">
    <source>
        <dbReference type="EMBL" id="CAH0099003.1"/>
    </source>
</evidence>
<dbReference type="Proteomes" id="UP000789390">
    <property type="component" value="Unassembled WGS sequence"/>
</dbReference>
<feature type="compositionally biased region" description="Polar residues" evidence="1">
    <location>
        <begin position="508"/>
        <end position="531"/>
    </location>
</feature>
<reference evidence="3" key="1">
    <citation type="submission" date="2021-11" db="EMBL/GenBank/DDBJ databases">
        <authorList>
            <person name="Schell T."/>
        </authorList>
    </citation>
    <scope>NUCLEOTIDE SEQUENCE</scope>
    <source>
        <strain evidence="3">M5</strain>
    </source>
</reference>
<feature type="region of interest" description="Disordered" evidence="1">
    <location>
        <begin position="420"/>
        <end position="531"/>
    </location>
</feature>
<dbReference type="GO" id="GO:0042795">
    <property type="term" value="P:snRNA transcription by RNA polymerase II"/>
    <property type="evidence" value="ECO:0007669"/>
    <property type="project" value="TreeGrafter"/>
</dbReference>
<dbReference type="OrthoDB" id="6288737at2759"/>
<comment type="caution">
    <text evidence="3">The sequence shown here is derived from an EMBL/GenBank/DDBJ whole genome shotgun (WGS) entry which is preliminary data.</text>
</comment>
<evidence type="ECO:0000313" key="4">
    <source>
        <dbReference type="Proteomes" id="UP000789390"/>
    </source>
</evidence>